<dbReference type="EMBL" id="CP036266">
    <property type="protein sequence ID" value="QDT24379.1"/>
    <property type="molecule type" value="Genomic_DNA"/>
</dbReference>
<organism evidence="1 2">
    <name type="scientific">Gimesia chilikensis</name>
    <dbReference type="NCBI Taxonomy" id="2605989"/>
    <lineage>
        <taxon>Bacteria</taxon>
        <taxon>Pseudomonadati</taxon>
        <taxon>Planctomycetota</taxon>
        <taxon>Planctomycetia</taxon>
        <taxon>Planctomycetales</taxon>
        <taxon>Planctomycetaceae</taxon>
        <taxon>Gimesia</taxon>
    </lineage>
</organism>
<evidence type="ECO:0000313" key="2">
    <source>
        <dbReference type="Proteomes" id="UP000320421"/>
    </source>
</evidence>
<gene>
    <name evidence="1" type="ORF">HG66A1_62110</name>
</gene>
<keyword evidence="2" id="KW-1185">Reference proteome</keyword>
<dbReference type="Proteomes" id="UP000320421">
    <property type="component" value="Chromosome"/>
</dbReference>
<accession>A0A517PYD7</accession>
<sequence>MPNELIPDEIDSREIPPGFVDFKIEVNKPVGFFLEIIDTKATESDKRRIFQPFFCMTLGDMTGFSIMYSDWYGTLVGSYPKSFRLATAGITANGRTEARFSVYKAVSGDEVQFRAFQLIPNCEIQISVFDQQWKTAAYGSMTDTLATIKLTW</sequence>
<protein>
    <submittedName>
        <fullName evidence="1">Uncharacterized protein</fullName>
    </submittedName>
</protein>
<dbReference type="RefSeq" id="WP_145193016.1">
    <property type="nucleotide sequence ID" value="NZ_CP036266.1"/>
</dbReference>
<reference evidence="1 2" key="1">
    <citation type="submission" date="2019-02" db="EMBL/GenBank/DDBJ databases">
        <title>Deep-cultivation of Planctomycetes and their phenomic and genomic characterization uncovers novel biology.</title>
        <authorList>
            <person name="Wiegand S."/>
            <person name="Jogler M."/>
            <person name="Boedeker C."/>
            <person name="Pinto D."/>
            <person name="Vollmers J."/>
            <person name="Rivas-Marin E."/>
            <person name="Kohn T."/>
            <person name="Peeters S.H."/>
            <person name="Heuer A."/>
            <person name="Rast P."/>
            <person name="Oberbeckmann S."/>
            <person name="Bunk B."/>
            <person name="Jeske O."/>
            <person name="Meyerdierks A."/>
            <person name="Storesund J.E."/>
            <person name="Kallscheuer N."/>
            <person name="Luecker S."/>
            <person name="Lage O.M."/>
            <person name="Pohl T."/>
            <person name="Merkel B.J."/>
            <person name="Hornburger P."/>
            <person name="Mueller R.-W."/>
            <person name="Bruemmer F."/>
            <person name="Labrenz M."/>
            <person name="Spormann A.M."/>
            <person name="Op den Camp H."/>
            <person name="Overmann J."/>
            <person name="Amann R."/>
            <person name="Jetten M.S.M."/>
            <person name="Mascher T."/>
            <person name="Medema M.H."/>
            <person name="Devos D.P."/>
            <person name="Kaster A.-K."/>
            <person name="Ovreas L."/>
            <person name="Rohde M."/>
            <person name="Galperin M.Y."/>
            <person name="Jogler C."/>
        </authorList>
    </citation>
    <scope>NUCLEOTIDE SEQUENCE [LARGE SCALE GENOMIC DNA]</scope>
    <source>
        <strain evidence="1 2">HG66A1</strain>
    </source>
</reference>
<evidence type="ECO:0000313" key="1">
    <source>
        <dbReference type="EMBL" id="QDT24379.1"/>
    </source>
</evidence>
<dbReference type="AlphaFoldDB" id="A0A517PYD7"/>
<proteinExistence type="predicted"/>
<name>A0A517PYD7_9PLAN</name>